<dbReference type="Proteomes" id="UP000054217">
    <property type="component" value="Unassembled WGS sequence"/>
</dbReference>
<dbReference type="OrthoDB" id="10540365at2759"/>
<accession>A0A0C3P6H4</accession>
<proteinExistence type="predicted"/>
<protein>
    <submittedName>
        <fullName evidence="2">Uncharacterized protein</fullName>
    </submittedName>
</protein>
<dbReference type="InParanoid" id="A0A0C3P6H4"/>
<reference evidence="2 3" key="1">
    <citation type="submission" date="2014-04" db="EMBL/GenBank/DDBJ databases">
        <authorList>
            <consortium name="DOE Joint Genome Institute"/>
            <person name="Kuo A."/>
            <person name="Kohler A."/>
            <person name="Costa M.D."/>
            <person name="Nagy L.G."/>
            <person name="Floudas D."/>
            <person name="Copeland A."/>
            <person name="Barry K.W."/>
            <person name="Cichocki N."/>
            <person name="Veneault-Fourrey C."/>
            <person name="LaButti K."/>
            <person name="Lindquist E.A."/>
            <person name="Lipzen A."/>
            <person name="Lundell T."/>
            <person name="Morin E."/>
            <person name="Murat C."/>
            <person name="Sun H."/>
            <person name="Tunlid A."/>
            <person name="Henrissat B."/>
            <person name="Grigoriev I.V."/>
            <person name="Hibbett D.S."/>
            <person name="Martin F."/>
            <person name="Nordberg H.P."/>
            <person name="Cantor M.N."/>
            <person name="Hua S.X."/>
        </authorList>
    </citation>
    <scope>NUCLEOTIDE SEQUENCE [LARGE SCALE GENOMIC DNA]</scope>
    <source>
        <strain evidence="2 3">Marx 270</strain>
    </source>
</reference>
<feature type="compositionally biased region" description="Basic and acidic residues" evidence="1">
    <location>
        <begin position="23"/>
        <end position="36"/>
    </location>
</feature>
<name>A0A0C3P6H4_PISTI</name>
<gene>
    <name evidence="2" type="ORF">M404DRAFT_329188</name>
</gene>
<evidence type="ECO:0000313" key="2">
    <source>
        <dbReference type="EMBL" id="KIO08895.1"/>
    </source>
</evidence>
<feature type="region of interest" description="Disordered" evidence="1">
    <location>
        <begin position="61"/>
        <end position="114"/>
    </location>
</feature>
<sequence length="133" mass="15351">MIYRGVLDRFTRTSVSPNVNRPKPRDIPQLDFASDRHADARRVLTHSGLLEARAIAISDRTWTLSKTRPNRTDQSPKKPLARPKRPVTSLKETVEHQWGQGQGSLENARSEERKKHELKFVLVPRAHLLSKWQ</sequence>
<dbReference type="AlphaFoldDB" id="A0A0C3P6H4"/>
<dbReference type="EMBL" id="KN831956">
    <property type="protein sequence ID" value="KIO08895.1"/>
    <property type="molecule type" value="Genomic_DNA"/>
</dbReference>
<evidence type="ECO:0000313" key="3">
    <source>
        <dbReference type="Proteomes" id="UP000054217"/>
    </source>
</evidence>
<organism evidence="2 3">
    <name type="scientific">Pisolithus tinctorius Marx 270</name>
    <dbReference type="NCBI Taxonomy" id="870435"/>
    <lineage>
        <taxon>Eukaryota</taxon>
        <taxon>Fungi</taxon>
        <taxon>Dikarya</taxon>
        <taxon>Basidiomycota</taxon>
        <taxon>Agaricomycotina</taxon>
        <taxon>Agaricomycetes</taxon>
        <taxon>Agaricomycetidae</taxon>
        <taxon>Boletales</taxon>
        <taxon>Sclerodermatineae</taxon>
        <taxon>Pisolithaceae</taxon>
        <taxon>Pisolithus</taxon>
    </lineage>
</organism>
<dbReference type="HOGENOM" id="CLU_1907523_0_0_1"/>
<keyword evidence="3" id="KW-1185">Reference proteome</keyword>
<reference evidence="3" key="2">
    <citation type="submission" date="2015-01" db="EMBL/GenBank/DDBJ databases">
        <title>Evolutionary Origins and Diversification of the Mycorrhizal Mutualists.</title>
        <authorList>
            <consortium name="DOE Joint Genome Institute"/>
            <consortium name="Mycorrhizal Genomics Consortium"/>
            <person name="Kohler A."/>
            <person name="Kuo A."/>
            <person name="Nagy L.G."/>
            <person name="Floudas D."/>
            <person name="Copeland A."/>
            <person name="Barry K.W."/>
            <person name="Cichocki N."/>
            <person name="Veneault-Fourrey C."/>
            <person name="LaButti K."/>
            <person name="Lindquist E.A."/>
            <person name="Lipzen A."/>
            <person name="Lundell T."/>
            <person name="Morin E."/>
            <person name="Murat C."/>
            <person name="Riley R."/>
            <person name="Ohm R."/>
            <person name="Sun H."/>
            <person name="Tunlid A."/>
            <person name="Henrissat B."/>
            <person name="Grigoriev I.V."/>
            <person name="Hibbett D.S."/>
            <person name="Martin F."/>
        </authorList>
    </citation>
    <scope>NUCLEOTIDE SEQUENCE [LARGE SCALE GENOMIC DNA]</scope>
    <source>
        <strain evidence="3">Marx 270</strain>
    </source>
</reference>
<evidence type="ECO:0000256" key="1">
    <source>
        <dbReference type="SAM" id="MobiDB-lite"/>
    </source>
</evidence>
<feature type="region of interest" description="Disordered" evidence="1">
    <location>
        <begin position="14"/>
        <end position="36"/>
    </location>
</feature>